<feature type="transmembrane region" description="Helical" evidence="1">
    <location>
        <begin position="36"/>
        <end position="57"/>
    </location>
</feature>
<keyword evidence="3" id="KW-1185">Reference proteome</keyword>
<keyword evidence="1" id="KW-1133">Transmembrane helix</keyword>
<keyword evidence="1" id="KW-0812">Transmembrane</keyword>
<keyword evidence="1" id="KW-0472">Membrane</keyword>
<evidence type="ECO:0000313" key="3">
    <source>
        <dbReference type="Proteomes" id="UP000233343"/>
    </source>
</evidence>
<gene>
    <name evidence="2" type="ORF">CWS20_01980</name>
</gene>
<proteinExistence type="predicted"/>
<dbReference type="RefSeq" id="WP_066191379.1">
    <property type="nucleotide sequence ID" value="NZ_CP194732.1"/>
</dbReference>
<dbReference type="InterPro" id="IPR025618">
    <property type="entry name" value="YtpI"/>
</dbReference>
<feature type="transmembrane region" description="Helical" evidence="1">
    <location>
        <begin position="6"/>
        <end position="24"/>
    </location>
</feature>
<evidence type="ECO:0008006" key="4">
    <source>
        <dbReference type="Google" id="ProtNLM"/>
    </source>
</evidence>
<dbReference type="Pfam" id="PF14007">
    <property type="entry name" value="YtpI"/>
    <property type="match status" value="1"/>
</dbReference>
<dbReference type="AlphaFoldDB" id="A0A2N0ZMD6"/>
<dbReference type="Proteomes" id="UP000233343">
    <property type="component" value="Unassembled WGS sequence"/>
</dbReference>
<sequence>MPVLVIFIVLSFAFYVFYKVKYVRSKRPAEKQWISAKSRIALGIFVAFFGINQLFLYSTTTTYIVAAVFIVIGGLSIWTGIKAYKYFLPLAAEEAQWLKANQQ</sequence>
<organism evidence="2 3">
    <name type="scientific">Cytobacillus horneckiae</name>
    <dbReference type="NCBI Taxonomy" id="549687"/>
    <lineage>
        <taxon>Bacteria</taxon>
        <taxon>Bacillati</taxon>
        <taxon>Bacillota</taxon>
        <taxon>Bacilli</taxon>
        <taxon>Bacillales</taxon>
        <taxon>Bacillaceae</taxon>
        <taxon>Cytobacillus</taxon>
    </lineage>
</organism>
<reference evidence="2 3" key="1">
    <citation type="journal article" date="2010" name="Int. J. Syst. Evol. Microbiol.">
        <title>Bacillus horneckiae sp. nov., isolated from a spacecraft-assembly clean room.</title>
        <authorList>
            <person name="Vaishampayan P."/>
            <person name="Probst A."/>
            <person name="Krishnamurthi S."/>
            <person name="Ghosh S."/>
            <person name="Osman S."/>
            <person name="McDowall A."/>
            <person name="Ruckmani A."/>
            <person name="Mayilraj S."/>
            <person name="Venkateswaran K."/>
        </authorList>
    </citation>
    <scope>NUCLEOTIDE SEQUENCE [LARGE SCALE GENOMIC DNA]</scope>
    <source>
        <strain evidence="3">1PO1SC</strain>
    </source>
</reference>
<feature type="transmembrane region" description="Helical" evidence="1">
    <location>
        <begin position="63"/>
        <end position="81"/>
    </location>
</feature>
<protein>
    <recommendedName>
        <fullName evidence="4">YtpI-like protein</fullName>
    </recommendedName>
</protein>
<evidence type="ECO:0000256" key="1">
    <source>
        <dbReference type="SAM" id="Phobius"/>
    </source>
</evidence>
<dbReference type="EMBL" id="PISD01000006">
    <property type="protein sequence ID" value="PKG30679.1"/>
    <property type="molecule type" value="Genomic_DNA"/>
</dbReference>
<accession>A0A2N0ZMD6</accession>
<name>A0A2N0ZMD6_9BACI</name>
<comment type="caution">
    <text evidence="2">The sequence shown here is derived from an EMBL/GenBank/DDBJ whole genome shotgun (WGS) entry which is preliminary data.</text>
</comment>
<evidence type="ECO:0000313" key="2">
    <source>
        <dbReference type="EMBL" id="PKG30679.1"/>
    </source>
</evidence>